<reference evidence="2 3" key="1">
    <citation type="submission" date="2018-09" db="EMBL/GenBank/DDBJ databases">
        <title>Comparative genomics of Leucobacter spp.</title>
        <authorList>
            <person name="Reis A.C."/>
            <person name="Kolvenbach B.A."/>
            <person name="Corvini P.F.X."/>
            <person name="Nunes O.C."/>
        </authorList>
    </citation>
    <scope>NUCLEOTIDE SEQUENCE [LARGE SCALE GENOMIC DNA]</scope>
    <source>
        <strain evidence="2 3">TAN 31504</strain>
    </source>
</reference>
<feature type="transmembrane region" description="Helical" evidence="1">
    <location>
        <begin position="12"/>
        <end position="37"/>
    </location>
</feature>
<feature type="transmembrane region" description="Helical" evidence="1">
    <location>
        <begin position="215"/>
        <end position="234"/>
    </location>
</feature>
<proteinExistence type="predicted"/>
<feature type="transmembrane region" description="Helical" evidence="1">
    <location>
        <begin position="151"/>
        <end position="168"/>
    </location>
</feature>
<dbReference type="Pfam" id="PF03594">
    <property type="entry name" value="BenE"/>
    <property type="match status" value="1"/>
</dbReference>
<comment type="caution">
    <text evidence="2">The sequence shown here is derived from an EMBL/GenBank/DDBJ whole genome shotgun (WGS) entry which is preliminary data.</text>
</comment>
<feature type="transmembrane region" description="Helical" evidence="1">
    <location>
        <begin position="296"/>
        <end position="321"/>
    </location>
</feature>
<name>A0ABS1SE47_9MICO</name>
<keyword evidence="1" id="KW-0472">Membrane</keyword>
<keyword evidence="1" id="KW-1133">Transmembrane helix</keyword>
<evidence type="ECO:0000313" key="2">
    <source>
        <dbReference type="EMBL" id="MBL3678810.1"/>
    </source>
</evidence>
<keyword evidence="3" id="KW-1185">Reference proteome</keyword>
<dbReference type="EMBL" id="QYAC01000002">
    <property type="protein sequence ID" value="MBL3678810.1"/>
    <property type="molecule type" value="Genomic_DNA"/>
</dbReference>
<feature type="transmembrane region" description="Helical" evidence="1">
    <location>
        <begin position="127"/>
        <end position="145"/>
    </location>
</feature>
<dbReference type="InterPro" id="IPR004711">
    <property type="entry name" value="Benzoate_Transporter"/>
</dbReference>
<dbReference type="PANTHER" id="PTHR30199:SF0">
    <property type="entry name" value="INNER MEMBRANE PROTEIN YDCO"/>
    <property type="match status" value="1"/>
</dbReference>
<dbReference type="PANTHER" id="PTHR30199">
    <property type="entry name" value="MFS FAMILY TRANSPORTER, PREDICTED SUBSTRATE BENZOATE"/>
    <property type="match status" value="1"/>
</dbReference>
<feature type="transmembrane region" description="Helical" evidence="1">
    <location>
        <begin position="100"/>
        <end position="120"/>
    </location>
</feature>
<sequence>MKRSGERTGAASVRVPISAGILASIVAFSAAFSIIIAGLEAAGASHAQAVSGLVILAVVSGGISVFMSWRTRMPLTAAWSTPGAALLMATPMVAGGWPVAVGAFVVCGILLAVTGLFPVVSRLVQRIPATLIQAMLAGILFPLAVAPVSAVASHPLTVAPILIVWLVLSRVRPQWAILGALVTALTVIGFHIGGTGTAFSTAEFLPRLEWTTPEFTLQALISLAIPLYIVTMASQNIPGVAVMQSFGYTIPWRSPLTLTGLGTVLTAPLGGHAINLAAISAALIAGPEAGPHGRRWIAGMSAGSTSIVLGVLSPGLATLILAGPAGVLPALAGVALLPTFVSALSQSLALAAQRVPAAVTFLVAASGVSVLGLSSAFWALAAGLLVRAALTIGHPRRTDAPETPVDTA</sequence>
<organism evidence="2 3">
    <name type="scientific">Leucobacter chromiireducens subsp. solipictus</name>
    <dbReference type="NCBI Taxonomy" id="398235"/>
    <lineage>
        <taxon>Bacteria</taxon>
        <taxon>Bacillati</taxon>
        <taxon>Actinomycetota</taxon>
        <taxon>Actinomycetes</taxon>
        <taxon>Micrococcales</taxon>
        <taxon>Microbacteriaceae</taxon>
        <taxon>Leucobacter</taxon>
    </lineage>
</organism>
<keyword evidence="1" id="KW-0812">Transmembrane</keyword>
<feature type="transmembrane region" description="Helical" evidence="1">
    <location>
        <begin position="255"/>
        <end position="284"/>
    </location>
</feature>
<accession>A0ABS1SE47</accession>
<dbReference type="Proteomes" id="UP001645859">
    <property type="component" value="Unassembled WGS sequence"/>
</dbReference>
<evidence type="ECO:0000256" key="1">
    <source>
        <dbReference type="SAM" id="Phobius"/>
    </source>
</evidence>
<evidence type="ECO:0000313" key="3">
    <source>
        <dbReference type="Proteomes" id="UP001645859"/>
    </source>
</evidence>
<feature type="transmembrane region" description="Helical" evidence="1">
    <location>
        <begin position="358"/>
        <end position="386"/>
    </location>
</feature>
<feature type="transmembrane region" description="Helical" evidence="1">
    <location>
        <begin position="49"/>
        <end position="69"/>
    </location>
</feature>
<dbReference type="NCBIfam" id="TIGR00843">
    <property type="entry name" value="benE"/>
    <property type="match status" value="1"/>
</dbReference>
<feature type="transmembrane region" description="Helical" evidence="1">
    <location>
        <begin position="328"/>
        <end position="352"/>
    </location>
</feature>
<protein>
    <submittedName>
        <fullName evidence="2">Benzoate transporter BenE</fullName>
    </submittedName>
</protein>
<feature type="transmembrane region" description="Helical" evidence="1">
    <location>
        <begin position="76"/>
        <end position="94"/>
    </location>
</feature>
<gene>
    <name evidence="2" type="primary">benE</name>
    <name evidence="2" type="ORF">D3230_05805</name>
</gene>
<dbReference type="RefSeq" id="WP_202344046.1">
    <property type="nucleotide sequence ID" value="NZ_BAAAPI010000008.1"/>
</dbReference>
<feature type="transmembrane region" description="Helical" evidence="1">
    <location>
        <begin position="175"/>
        <end position="195"/>
    </location>
</feature>